<name>A0A9X1QHH0_9BACT</name>
<dbReference type="PANTHER" id="PTHR46401">
    <property type="entry name" value="GLYCOSYLTRANSFERASE WBBK-RELATED"/>
    <property type="match status" value="1"/>
</dbReference>
<sequence length="385" mass="44998">MLPKLKAQNAKRKITWVTPDYFVDCDFNIDIFKHILNTFDVHWIVLLPAKNARFSEADFQELMELDGLRIEFLYSSYRQRDPRRLGYYLNLLRKINRDGSDINYFNCVPDPYSMPLFWLLNKNRTIFCAHDGEVTGAFNFAAITKIAFKYSYSFARFVNMFSKSQAGKFKINYPHSEIFTTYLALKSFGAYKPIDTDQDKITFLSFGVINYSKNIELLIEAACNIYEQGYDNFKISINGSCANWEYYQSFIRYPELFECQIRMIDNGEIPALFSNASYFVQPYRQVSQSGAMKVAFYYNLPVLASDFPGFRDEVVEGVNGYLFDPSDVKNLEKLMIERLEKHNRDYGQLKSKMQEHITRRYANKELAQNYITMFNQVINSSHAAA</sequence>
<evidence type="ECO:0000259" key="1">
    <source>
        <dbReference type="Pfam" id="PF00534"/>
    </source>
</evidence>
<evidence type="ECO:0000313" key="2">
    <source>
        <dbReference type="EMBL" id="MCF2501485.1"/>
    </source>
</evidence>
<dbReference type="Proteomes" id="UP001139411">
    <property type="component" value="Unassembled WGS sequence"/>
</dbReference>
<dbReference type="PANTHER" id="PTHR46401:SF8">
    <property type="entry name" value="BLL6006 PROTEIN"/>
    <property type="match status" value="1"/>
</dbReference>
<protein>
    <submittedName>
        <fullName evidence="2">Glycosyltransferase</fullName>
    </submittedName>
</protein>
<organism evidence="2 3">
    <name type="scientific">Dyadobacter chenhuakuii</name>
    <dbReference type="NCBI Taxonomy" id="2909339"/>
    <lineage>
        <taxon>Bacteria</taxon>
        <taxon>Pseudomonadati</taxon>
        <taxon>Bacteroidota</taxon>
        <taxon>Cytophagia</taxon>
        <taxon>Cytophagales</taxon>
        <taxon>Spirosomataceae</taxon>
        <taxon>Dyadobacter</taxon>
    </lineage>
</organism>
<dbReference type="InterPro" id="IPR001296">
    <property type="entry name" value="Glyco_trans_1"/>
</dbReference>
<evidence type="ECO:0000313" key="3">
    <source>
        <dbReference type="Proteomes" id="UP001139411"/>
    </source>
</evidence>
<dbReference type="Pfam" id="PF00534">
    <property type="entry name" value="Glycos_transf_1"/>
    <property type="match status" value="1"/>
</dbReference>
<dbReference type="RefSeq" id="WP_235179638.1">
    <property type="nucleotide sequence ID" value="NZ_JAKFFV010000021.1"/>
</dbReference>
<dbReference type="EMBL" id="JAKFFV010000021">
    <property type="protein sequence ID" value="MCF2501485.1"/>
    <property type="molecule type" value="Genomic_DNA"/>
</dbReference>
<comment type="caution">
    <text evidence="2">The sequence shown here is derived from an EMBL/GenBank/DDBJ whole genome shotgun (WGS) entry which is preliminary data.</text>
</comment>
<dbReference type="SUPFAM" id="SSF53756">
    <property type="entry name" value="UDP-Glycosyltransferase/glycogen phosphorylase"/>
    <property type="match status" value="1"/>
</dbReference>
<dbReference type="AlphaFoldDB" id="A0A9X1QHH0"/>
<dbReference type="GO" id="GO:0016757">
    <property type="term" value="F:glycosyltransferase activity"/>
    <property type="evidence" value="ECO:0007669"/>
    <property type="project" value="InterPro"/>
</dbReference>
<proteinExistence type="predicted"/>
<accession>A0A9X1QHH0</accession>
<dbReference type="Gene3D" id="3.40.50.2000">
    <property type="entry name" value="Glycogen Phosphorylase B"/>
    <property type="match status" value="1"/>
</dbReference>
<feature type="domain" description="Glycosyl transferase family 1" evidence="1">
    <location>
        <begin position="196"/>
        <end position="342"/>
    </location>
</feature>
<reference evidence="2" key="1">
    <citation type="submission" date="2022-01" db="EMBL/GenBank/DDBJ databases">
        <title>Novel species in genus Dyadobacter.</title>
        <authorList>
            <person name="Ma C."/>
        </authorList>
    </citation>
    <scope>NUCLEOTIDE SEQUENCE</scope>
    <source>
        <strain evidence="2">CY357</strain>
    </source>
</reference>
<gene>
    <name evidence="2" type="ORF">L0661_24420</name>
</gene>